<evidence type="ECO:0000313" key="3">
    <source>
        <dbReference type="Proteomes" id="UP000708298"/>
    </source>
</evidence>
<dbReference type="RefSeq" id="WP_227320852.1">
    <property type="nucleotide sequence ID" value="NZ_JAESVB010000003.1"/>
</dbReference>
<feature type="signal peptide" evidence="1">
    <location>
        <begin position="1"/>
        <end position="28"/>
    </location>
</feature>
<gene>
    <name evidence="2" type="ORF">ASILVAE211_08330</name>
</gene>
<comment type="caution">
    <text evidence="2">The sequence shown here is derived from an EMBL/GenBank/DDBJ whole genome shotgun (WGS) entry which is preliminary data.</text>
</comment>
<feature type="chain" id="PRO_5037995888" evidence="1">
    <location>
        <begin position="29"/>
        <end position="166"/>
    </location>
</feature>
<keyword evidence="3" id="KW-1185">Reference proteome</keyword>
<sequence>MMLSSKRAAKACFLGLLLAASGGFQAFAAQSGTACDAPGVSPTAPHLLMTVTNIRHSGGNITFTLYGDVPGKFLAHHGSIAIIRVPVTANSVEGCFALSGPGTYAVAIYDDANNNHRFDKTFVGLPAEDYGFSNNPRNLLAPPGFHAVAFPVTAAGAHITMALHPF</sequence>
<protein>
    <submittedName>
        <fullName evidence="2">DUF2141 domain-containing protein</fullName>
    </submittedName>
</protein>
<reference evidence="2" key="2">
    <citation type="submission" date="2021-01" db="EMBL/GenBank/DDBJ databases">
        <authorList>
            <person name="Mieszkin S."/>
            <person name="Pouder E."/>
            <person name="Alain K."/>
        </authorList>
    </citation>
    <scope>NUCLEOTIDE SEQUENCE</scope>
    <source>
        <strain evidence="2">HW T2.11</strain>
    </source>
</reference>
<dbReference type="PROSITE" id="PS51257">
    <property type="entry name" value="PROKAR_LIPOPROTEIN"/>
    <property type="match status" value="1"/>
</dbReference>
<evidence type="ECO:0000313" key="2">
    <source>
        <dbReference type="EMBL" id="MCB8875182.1"/>
    </source>
</evidence>
<evidence type="ECO:0000256" key="1">
    <source>
        <dbReference type="SAM" id="SignalP"/>
    </source>
</evidence>
<keyword evidence="1" id="KW-0732">Signal</keyword>
<organism evidence="2 3">
    <name type="scientific">Acidisoma silvae</name>
    <dbReference type="NCBI Taxonomy" id="2802396"/>
    <lineage>
        <taxon>Bacteria</taxon>
        <taxon>Pseudomonadati</taxon>
        <taxon>Pseudomonadota</taxon>
        <taxon>Alphaproteobacteria</taxon>
        <taxon>Acetobacterales</taxon>
        <taxon>Acidocellaceae</taxon>
        <taxon>Acidisoma</taxon>
    </lineage>
</organism>
<name>A0A963YQN9_9PROT</name>
<dbReference type="EMBL" id="JAESVB010000003">
    <property type="protein sequence ID" value="MCB8875182.1"/>
    <property type="molecule type" value="Genomic_DNA"/>
</dbReference>
<dbReference type="Proteomes" id="UP000708298">
    <property type="component" value="Unassembled WGS sequence"/>
</dbReference>
<dbReference type="AlphaFoldDB" id="A0A963YQN9"/>
<dbReference type="InterPro" id="IPR018673">
    <property type="entry name" value="DUF2141"/>
</dbReference>
<reference evidence="2" key="1">
    <citation type="journal article" date="2021" name="Microorganisms">
        <title>Acidisoma silvae sp. nov. and Acidisomacellulosilytica sp. nov., Two Acidophilic Bacteria Isolated from Decaying Wood, Hydrolyzing Cellulose and Producing Poly-3-hydroxybutyrate.</title>
        <authorList>
            <person name="Mieszkin S."/>
            <person name="Pouder E."/>
            <person name="Uroz S."/>
            <person name="Simon-Colin C."/>
            <person name="Alain K."/>
        </authorList>
    </citation>
    <scope>NUCLEOTIDE SEQUENCE</scope>
    <source>
        <strain evidence="2">HW T2.11</strain>
    </source>
</reference>
<proteinExistence type="predicted"/>
<dbReference type="Pfam" id="PF09912">
    <property type="entry name" value="DUF2141"/>
    <property type="match status" value="1"/>
</dbReference>
<accession>A0A963YQN9</accession>